<feature type="transmembrane region" description="Helical" evidence="1">
    <location>
        <begin position="6"/>
        <end position="25"/>
    </location>
</feature>
<sequence>MRGEWWLLLLGLAVVVWSLGSLAGWW</sequence>
<organism evidence="2 3">
    <name type="scientific">Arthrobacter phage Kuleana</name>
    <dbReference type="NCBI Taxonomy" id="2653270"/>
    <lineage>
        <taxon>Viruses</taxon>
        <taxon>Duplodnaviria</taxon>
        <taxon>Heunggongvirae</taxon>
        <taxon>Uroviricota</taxon>
        <taxon>Caudoviricetes</taxon>
        <taxon>Kuleanavirus</taxon>
        <taxon>Kuleanavirus kuleana</taxon>
    </lineage>
</organism>
<dbReference type="EMBL" id="MN484600">
    <property type="protein sequence ID" value="QGH74561.1"/>
    <property type="molecule type" value="Genomic_DNA"/>
</dbReference>
<protein>
    <submittedName>
        <fullName evidence="2">Uncharacterized protein</fullName>
    </submittedName>
</protein>
<proteinExistence type="predicted"/>
<keyword evidence="1" id="KW-0812">Transmembrane</keyword>
<dbReference type="GeneID" id="55814250"/>
<evidence type="ECO:0000313" key="3">
    <source>
        <dbReference type="Proteomes" id="UP000394254"/>
    </source>
</evidence>
<keyword evidence="1" id="KW-0472">Membrane</keyword>
<keyword evidence="3" id="KW-1185">Reference proteome</keyword>
<accession>A0A5Q2WC66</accession>
<evidence type="ECO:0000256" key="1">
    <source>
        <dbReference type="SAM" id="Phobius"/>
    </source>
</evidence>
<reference evidence="2 3" key="1">
    <citation type="submission" date="2019-09" db="EMBL/GenBank/DDBJ databases">
        <authorList>
            <person name="Barrows A.R."/>
            <person name="Franco J.W."/>
            <person name="Javier C.J."/>
            <person name="Lucero K.A."/>
            <person name="Madrid E.R."/>
            <person name="Margerin I.A.R."/>
            <person name="Moore C.L."/>
            <person name="Neustel K.S."/>
            <person name="Ornellas N.W."/>
            <person name="Oshiro K."/>
            <person name="Severson C.G."/>
            <person name="Vavra L.H."/>
            <person name="Wilcer A."/>
            <person name="Donachie S.P."/>
            <person name="Reed F.A."/>
            <person name="Palecanda S."/>
            <person name="Chong R.A."/>
            <person name="Porter M.L."/>
            <person name="Washington J.M."/>
            <person name="Garlena R.A."/>
            <person name="Russell D.A."/>
            <person name="Pope W.H."/>
            <person name="Jacobs-Sera D."/>
            <person name="Hatfull G.F."/>
        </authorList>
    </citation>
    <scope>NUCLEOTIDE SEQUENCE [LARGE SCALE GENOMIC DNA]</scope>
</reference>
<dbReference type="Proteomes" id="UP000394254">
    <property type="component" value="Segment"/>
</dbReference>
<gene>
    <name evidence="2" type="primary">74</name>
    <name evidence="2" type="ORF">SEA_KULEANA_74</name>
</gene>
<evidence type="ECO:0000313" key="2">
    <source>
        <dbReference type="EMBL" id="QGH74561.1"/>
    </source>
</evidence>
<name>A0A5Q2WC66_9CAUD</name>
<dbReference type="KEGG" id="vg:55814250"/>
<keyword evidence="1" id="KW-1133">Transmembrane helix</keyword>
<dbReference type="RefSeq" id="YP_009884882.1">
    <property type="nucleotide sequence ID" value="NC_049473.1"/>
</dbReference>